<organism evidence="6 7">
    <name type="scientific">Nocardia arthritidis</name>
    <dbReference type="NCBI Taxonomy" id="228602"/>
    <lineage>
        <taxon>Bacteria</taxon>
        <taxon>Bacillati</taxon>
        <taxon>Actinomycetota</taxon>
        <taxon>Actinomycetes</taxon>
        <taxon>Mycobacteriales</taxon>
        <taxon>Nocardiaceae</taxon>
        <taxon>Nocardia</taxon>
    </lineage>
</organism>
<dbReference type="InterPro" id="IPR029039">
    <property type="entry name" value="Flavoprotein-like_sf"/>
</dbReference>
<name>A0A6G9YNR9_9NOCA</name>
<dbReference type="AlphaFoldDB" id="A0A6G9YNR9"/>
<dbReference type="GO" id="GO:0010181">
    <property type="term" value="F:FMN binding"/>
    <property type="evidence" value="ECO:0007669"/>
    <property type="project" value="InterPro"/>
</dbReference>
<feature type="region of interest" description="Disordered" evidence="5">
    <location>
        <begin position="1"/>
        <end position="34"/>
    </location>
</feature>
<dbReference type="SUPFAM" id="SSF52218">
    <property type="entry name" value="Flavoproteins"/>
    <property type="match status" value="1"/>
</dbReference>
<sequence length="190" mass="20941">MTTTGPASGPTASRPSPPSRPDRSSGSSDVTIEKGRCPVPENALVYFSSASENTHRFVEKLGLPATRIPLHTADSLRVDEPYVLIVPTYGGGRHVLGGNRSDKEFVPRQVAKFLNDPHNRALLRGVIAAGNTNFGDTYCYAGEVISRKCGVPYLYRFELMGTAEDVARVREGLGLFWQQQRQHRQEKRLA</sequence>
<dbReference type="InterPro" id="IPR004465">
    <property type="entry name" value="RNR_NrdI"/>
</dbReference>
<dbReference type="PANTHER" id="PTHR37297:SF1">
    <property type="entry name" value="PROTEIN NRDI"/>
    <property type="match status" value="1"/>
</dbReference>
<dbReference type="EMBL" id="CP046172">
    <property type="protein sequence ID" value="QIS14831.1"/>
    <property type="molecule type" value="Genomic_DNA"/>
</dbReference>
<dbReference type="Proteomes" id="UP000503540">
    <property type="component" value="Chromosome"/>
</dbReference>
<comment type="similarity">
    <text evidence="2 4">Belongs to the NrdI family.</text>
</comment>
<evidence type="ECO:0000313" key="6">
    <source>
        <dbReference type="EMBL" id="QIS14831.1"/>
    </source>
</evidence>
<feature type="compositionally biased region" description="Low complexity" evidence="5">
    <location>
        <begin position="1"/>
        <end position="14"/>
    </location>
</feature>
<evidence type="ECO:0000256" key="5">
    <source>
        <dbReference type="SAM" id="MobiDB-lite"/>
    </source>
</evidence>
<dbReference type="HAMAP" id="MF_00128">
    <property type="entry name" value="NrdI"/>
    <property type="match status" value="1"/>
</dbReference>
<accession>A0A6G9YNR9</accession>
<comment type="function">
    <text evidence="1 4">Probably involved in ribonucleotide reductase function.</text>
</comment>
<keyword evidence="7" id="KW-1185">Reference proteome</keyword>
<evidence type="ECO:0000256" key="1">
    <source>
        <dbReference type="ARBA" id="ARBA00003999"/>
    </source>
</evidence>
<dbReference type="KEGG" id="nah:F5544_34990"/>
<evidence type="ECO:0000256" key="2">
    <source>
        <dbReference type="ARBA" id="ARBA00009942"/>
    </source>
</evidence>
<evidence type="ECO:0000313" key="7">
    <source>
        <dbReference type="Proteomes" id="UP000503540"/>
    </source>
</evidence>
<reference evidence="6 7" key="1">
    <citation type="journal article" date="2019" name="ACS Chem. Biol.">
        <title>Identification and Mobilization of a Cryptic Antibiotic Biosynthesis Gene Locus from a Human-Pathogenic Nocardia Isolate.</title>
        <authorList>
            <person name="Herisse M."/>
            <person name="Ishida K."/>
            <person name="Porter J.L."/>
            <person name="Howden B."/>
            <person name="Hertweck C."/>
            <person name="Stinear T.P."/>
            <person name="Pidot S.J."/>
        </authorList>
    </citation>
    <scope>NUCLEOTIDE SEQUENCE [LARGE SCALE GENOMIC DNA]</scope>
    <source>
        <strain evidence="6 7">AUSMDU00012717</strain>
    </source>
</reference>
<evidence type="ECO:0000256" key="3">
    <source>
        <dbReference type="ARBA" id="ARBA00020129"/>
    </source>
</evidence>
<dbReference type="PANTHER" id="PTHR37297">
    <property type="entry name" value="PROTEIN NRDI"/>
    <property type="match status" value="1"/>
</dbReference>
<protein>
    <recommendedName>
        <fullName evidence="3 4">Protein NrdI</fullName>
    </recommendedName>
</protein>
<dbReference type="FunFam" id="3.40.50.360:FF:000005">
    <property type="entry name" value="Protein NrdI"/>
    <property type="match status" value="1"/>
</dbReference>
<proteinExistence type="inferred from homology"/>
<dbReference type="InterPro" id="IPR020852">
    <property type="entry name" value="RNR_Ib_NrdI_bac"/>
</dbReference>
<dbReference type="Pfam" id="PF07972">
    <property type="entry name" value="Flavodoxin_NdrI"/>
    <property type="match status" value="1"/>
</dbReference>
<dbReference type="NCBIfam" id="TIGR00333">
    <property type="entry name" value="nrdI"/>
    <property type="match status" value="1"/>
</dbReference>
<evidence type="ECO:0000256" key="4">
    <source>
        <dbReference type="HAMAP-Rule" id="MF_00128"/>
    </source>
</evidence>
<gene>
    <name evidence="4 6" type="primary">nrdI</name>
    <name evidence="6" type="ORF">F5544_34990</name>
</gene>
<dbReference type="Gene3D" id="3.40.50.360">
    <property type="match status" value="1"/>
</dbReference>